<protein>
    <submittedName>
        <fullName evidence="2">Uncharacterized protein</fullName>
    </submittedName>
</protein>
<evidence type="ECO:0000256" key="1">
    <source>
        <dbReference type="SAM" id="Phobius"/>
    </source>
</evidence>
<gene>
    <name evidence="2" type="ORF">DLM46_24480</name>
</gene>
<proteinExistence type="predicted"/>
<reference evidence="3" key="1">
    <citation type="submission" date="2018-05" db="EMBL/GenBank/DDBJ databases">
        <authorList>
            <person name="Feng T."/>
        </authorList>
    </citation>
    <scope>NUCLEOTIDE SEQUENCE [LARGE SCALE GENOMIC DNA]</scope>
    <source>
        <strain evidence="3">S27</strain>
    </source>
</reference>
<dbReference type="EMBL" id="QHKS01000017">
    <property type="protein sequence ID" value="RDK00154.1"/>
    <property type="molecule type" value="Genomic_DNA"/>
</dbReference>
<organism evidence="2 3">
    <name type="scientific">Paraburkholderia lacunae</name>
    <dbReference type="NCBI Taxonomy" id="2211104"/>
    <lineage>
        <taxon>Bacteria</taxon>
        <taxon>Pseudomonadati</taxon>
        <taxon>Pseudomonadota</taxon>
        <taxon>Betaproteobacteria</taxon>
        <taxon>Burkholderiales</taxon>
        <taxon>Burkholderiaceae</taxon>
        <taxon>Paraburkholderia</taxon>
    </lineage>
</organism>
<keyword evidence="1" id="KW-1133">Transmembrane helix</keyword>
<dbReference type="AlphaFoldDB" id="A0A370N3G0"/>
<keyword evidence="1" id="KW-0472">Membrane</keyword>
<name>A0A370N3G0_9BURK</name>
<sequence length="97" mass="10770">MVVTAVLRDTDNWQTLVGWLNHATGEICGVDSPEMSFWLFVAGILISALLSLKLINEAHGGNASARVVVWTIGIVAMNAWSLFSWRRSARVYRLLKP</sequence>
<dbReference type="Proteomes" id="UP000254875">
    <property type="component" value="Unassembled WGS sequence"/>
</dbReference>
<accession>A0A370N3G0</accession>
<comment type="caution">
    <text evidence="2">The sequence shown here is derived from an EMBL/GenBank/DDBJ whole genome shotgun (WGS) entry which is preliminary data.</text>
</comment>
<keyword evidence="1" id="KW-0812">Transmembrane</keyword>
<evidence type="ECO:0000313" key="2">
    <source>
        <dbReference type="EMBL" id="RDK00154.1"/>
    </source>
</evidence>
<keyword evidence="3" id="KW-1185">Reference proteome</keyword>
<evidence type="ECO:0000313" key="3">
    <source>
        <dbReference type="Proteomes" id="UP000254875"/>
    </source>
</evidence>
<feature type="transmembrane region" description="Helical" evidence="1">
    <location>
        <begin position="67"/>
        <end position="85"/>
    </location>
</feature>
<feature type="transmembrane region" description="Helical" evidence="1">
    <location>
        <begin position="35"/>
        <end position="55"/>
    </location>
</feature>